<dbReference type="EMBL" id="CAFBMQ010000097">
    <property type="protein sequence ID" value="CAB4909394.1"/>
    <property type="molecule type" value="Genomic_DNA"/>
</dbReference>
<proteinExistence type="predicted"/>
<dbReference type="Gene3D" id="1.10.10.60">
    <property type="entry name" value="Homeodomain-like"/>
    <property type="match status" value="2"/>
</dbReference>
<keyword evidence="1" id="KW-0805">Transcription regulation</keyword>
<dbReference type="Pfam" id="PF12833">
    <property type="entry name" value="HTH_18"/>
    <property type="match status" value="1"/>
</dbReference>
<feature type="domain" description="HTH araC/xylS-type" evidence="4">
    <location>
        <begin position="159"/>
        <end position="255"/>
    </location>
</feature>
<dbReference type="PANTHER" id="PTHR11019:SF199">
    <property type="entry name" value="HTH-TYPE TRANSCRIPTIONAL REGULATOR NIMR"/>
    <property type="match status" value="1"/>
</dbReference>
<dbReference type="InterPro" id="IPR009057">
    <property type="entry name" value="Homeodomain-like_sf"/>
</dbReference>
<dbReference type="InterPro" id="IPR003313">
    <property type="entry name" value="AraC-bd"/>
</dbReference>
<dbReference type="Pfam" id="PF02311">
    <property type="entry name" value="AraC_binding"/>
    <property type="match status" value="1"/>
</dbReference>
<dbReference type="InterPro" id="IPR018060">
    <property type="entry name" value="HTH_AraC"/>
</dbReference>
<organism evidence="5">
    <name type="scientific">freshwater metagenome</name>
    <dbReference type="NCBI Taxonomy" id="449393"/>
    <lineage>
        <taxon>unclassified sequences</taxon>
        <taxon>metagenomes</taxon>
        <taxon>ecological metagenomes</taxon>
    </lineage>
</organism>
<dbReference type="AlphaFoldDB" id="A0A6J7GQD9"/>
<dbReference type="SUPFAM" id="SSF51182">
    <property type="entry name" value="RmlC-like cupins"/>
    <property type="match status" value="1"/>
</dbReference>
<keyword evidence="3" id="KW-0804">Transcription</keyword>
<evidence type="ECO:0000256" key="3">
    <source>
        <dbReference type="ARBA" id="ARBA00023163"/>
    </source>
</evidence>
<dbReference type="Gene3D" id="2.60.120.10">
    <property type="entry name" value="Jelly Rolls"/>
    <property type="match status" value="1"/>
</dbReference>
<sequence>MTALDDVATDDHPGSAERDAWTCAFDPDEGGAWGLHRHDQHQLVWTAAGSARAVAGGRSWVLPPSRALFVPGGVPHDVVLRPPAALHCLYVWPHACPLPWTRPTVVAVSGLLRELLLALGQTGGEGPVAAPTLALVLHELAGAAVADDGVVLPEDPRAAAVATRLLADPADDTPLADWAARLRVGESTLRRAFVTGTGLTWTEWRSRARLQAALALLERGLPVTSVAARVGYASVHGFGTAFRRRYGTSPGAWRS</sequence>
<keyword evidence="2" id="KW-0238">DNA-binding</keyword>
<evidence type="ECO:0000313" key="5">
    <source>
        <dbReference type="EMBL" id="CAB4909394.1"/>
    </source>
</evidence>
<dbReference type="InterPro" id="IPR018062">
    <property type="entry name" value="HTH_AraC-typ_CS"/>
</dbReference>
<dbReference type="SMART" id="SM00342">
    <property type="entry name" value="HTH_ARAC"/>
    <property type="match status" value="1"/>
</dbReference>
<dbReference type="InterPro" id="IPR011051">
    <property type="entry name" value="RmlC_Cupin_sf"/>
</dbReference>
<name>A0A6J7GQD9_9ZZZZ</name>
<dbReference type="PRINTS" id="PR00032">
    <property type="entry name" value="HTHARAC"/>
</dbReference>
<dbReference type="InterPro" id="IPR020449">
    <property type="entry name" value="Tscrpt_reg_AraC-type_HTH"/>
</dbReference>
<dbReference type="GO" id="GO:0003700">
    <property type="term" value="F:DNA-binding transcription factor activity"/>
    <property type="evidence" value="ECO:0007669"/>
    <property type="project" value="InterPro"/>
</dbReference>
<reference evidence="5" key="1">
    <citation type="submission" date="2020-05" db="EMBL/GenBank/DDBJ databases">
        <authorList>
            <person name="Chiriac C."/>
            <person name="Salcher M."/>
            <person name="Ghai R."/>
            <person name="Kavagutti S V."/>
        </authorList>
    </citation>
    <scope>NUCLEOTIDE SEQUENCE</scope>
</reference>
<evidence type="ECO:0000256" key="2">
    <source>
        <dbReference type="ARBA" id="ARBA00023125"/>
    </source>
</evidence>
<accession>A0A6J7GQD9</accession>
<dbReference type="PROSITE" id="PS00041">
    <property type="entry name" value="HTH_ARAC_FAMILY_1"/>
    <property type="match status" value="1"/>
</dbReference>
<dbReference type="PROSITE" id="PS01124">
    <property type="entry name" value="HTH_ARAC_FAMILY_2"/>
    <property type="match status" value="1"/>
</dbReference>
<dbReference type="PANTHER" id="PTHR11019">
    <property type="entry name" value="HTH-TYPE TRANSCRIPTIONAL REGULATOR NIMR"/>
    <property type="match status" value="1"/>
</dbReference>
<dbReference type="InterPro" id="IPR014710">
    <property type="entry name" value="RmlC-like_jellyroll"/>
</dbReference>
<protein>
    <submittedName>
        <fullName evidence="5">Unannotated protein</fullName>
    </submittedName>
</protein>
<gene>
    <name evidence="5" type="ORF">UFOPK3609_00760</name>
</gene>
<dbReference type="CDD" id="cd06124">
    <property type="entry name" value="cupin_NimR-like_N"/>
    <property type="match status" value="1"/>
</dbReference>
<evidence type="ECO:0000256" key="1">
    <source>
        <dbReference type="ARBA" id="ARBA00023015"/>
    </source>
</evidence>
<dbReference type="GO" id="GO:0043565">
    <property type="term" value="F:sequence-specific DNA binding"/>
    <property type="evidence" value="ECO:0007669"/>
    <property type="project" value="InterPro"/>
</dbReference>
<evidence type="ECO:0000259" key="4">
    <source>
        <dbReference type="PROSITE" id="PS01124"/>
    </source>
</evidence>
<dbReference type="SUPFAM" id="SSF46689">
    <property type="entry name" value="Homeodomain-like"/>
    <property type="match status" value="1"/>
</dbReference>